<dbReference type="AlphaFoldDB" id="A0A6J7QYT7"/>
<evidence type="ECO:0000256" key="1">
    <source>
        <dbReference type="SAM" id="MobiDB-lite"/>
    </source>
</evidence>
<name>A0A6J7QYT7_9ZZZZ</name>
<dbReference type="EMBL" id="CAFBOZ010000298">
    <property type="protein sequence ID" value="CAB5021669.1"/>
    <property type="molecule type" value="Genomic_DNA"/>
</dbReference>
<organism evidence="2">
    <name type="scientific">freshwater metagenome</name>
    <dbReference type="NCBI Taxonomy" id="449393"/>
    <lineage>
        <taxon>unclassified sequences</taxon>
        <taxon>metagenomes</taxon>
        <taxon>ecological metagenomes</taxon>
    </lineage>
</organism>
<sequence length="246" mass="26478">MSAAGTKTDDVSPRRRRRPRAQTRALLLDTATTLVMEQLVASGEVGNLLAAVRVTDVLAAINEQAGPGEFPMTTGAVYQIWPSQEAFQTDLLGHVMYQAANRDIGDFRDQITAAMRAGQSFDEAVLLAGETLLTSHGGAPEISLAIGLAALASPQRVRAAEEESNADYLRELGDLLLELLGYGRRELASGFDARDLVWAVEALADGVDLRMRSHPEMVDHRDAEGHTAAARAFLGVITSMSVAQRH</sequence>
<feature type="region of interest" description="Disordered" evidence="1">
    <location>
        <begin position="1"/>
        <end position="20"/>
    </location>
</feature>
<reference evidence="2" key="1">
    <citation type="submission" date="2020-05" db="EMBL/GenBank/DDBJ databases">
        <authorList>
            <person name="Chiriac C."/>
            <person name="Salcher M."/>
            <person name="Ghai R."/>
            <person name="Kavagutti S V."/>
        </authorList>
    </citation>
    <scope>NUCLEOTIDE SEQUENCE</scope>
</reference>
<protein>
    <submittedName>
        <fullName evidence="2">Unannotated protein</fullName>
    </submittedName>
</protein>
<proteinExistence type="predicted"/>
<evidence type="ECO:0000313" key="2">
    <source>
        <dbReference type="EMBL" id="CAB5021669.1"/>
    </source>
</evidence>
<accession>A0A6J7QYT7</accession>
<gene>
    <name evidence="2" type="ORF">UFOPK3992_01748</name>
</gene>